<gene>
    <name evidence="1" type="ORF">JFN93_02145</name>
</gene>
<evidence type="ECO:0000313" key="1">
    <source>
        <dbReference type="EMBL" id="MBJ6723499.1"/>
    </source>
</evidence>
<proteinExistence type="predicted"/>
<dbReference type="AlphaFoldDB" id="A0A8J7INB6"/>
<comment type="caution">
    <text evidence="1">The sequence shown here is derived from an EMBL/GenBank/DDBJ whole genome shotgun (WGS) entry which is preliminary data.</text>
</comment>
<accession>A0A8J7INB6</accession>
<organism evidence="1 2">
    <name type="scientific">Geomesophilobacter sediminis</name>
    <dbReference type="NCBI Taxonomy" id="2798584"/>
    <lineage>
        <taxon>Bacteria</taxon>
        <taxon>Pseudomonadati</taxon>
        <taxon>Thermodesulfobacteriota</taxon>
        <taxon>Desulfuromonadia</taxon>
        <taxon>Geobacterales</taxon>
        <taxon>Geobacteraceae</taxon>
        <taxon>Geomesophilobacter</taxon>
    </lineage>
</organism>
<sequence>MSDAPKSSGERHIDAIMEQLEPGSDRYDVLDKAKRFKSSWVELGEKLLVVSSQGSFREWGYNSFEEYCVQEIRIKRGTAEKLTMAYRFMEKEEPQLLQHRGTAEDLKPLPDYRSVDLLRKAKEEKGFSEEEYQDLRKTVVEDEKSHPTVLKKYKEVASLRDEYDPLVPMKASLSAARRLHSALLSLDDRPDLYLSQVGEIITHLENELEARGGEPNAEAGEVKPI</sequence>
<dbReference type="Proteomes" id="UP000636888">
    <property type="component" value="Unassembled WGS sequence"/>
</dbReference>
<dbReference type="EMBL" id="JAEMHM010000002">
    <property type="protein sequence ID" value="MBJ6723499.1"/>
    <property type="molecule type" value="Genomic_DNA"/>
</dbReference>
<reference evidence="1" key="1">
    <citation type="submission" date="2020-12" db="EMBL/GenBank/DDBJ databases">
        <title>Geomonas sp. Red875, isolated from river sediment.</title>
        <authorList>
            <person name="Xu Z."/>
            <person name="Zhang Z."/>
            <person name="Masuda Y."/>
            <person name="Itoh H."/>
            <person name="Senoo K."/>
        </authorList>
    </citation>
    <scope>NUCLEOTIDE SEQUENCE</scope>
    <source>
        <strain evidence="1">Red875</strain>
    </source>
</reference>
<evidence type="ECO:0008006" key="3">
    <source>
        <dbReference type="Google" id="ProtNLM"/>
    </source>
</evidence>
<name>A0A8J7INB6_9BACT</name>
<protein>
    <recommendedName>
        <fullName evidence="3">DUF3102 domain-containing protein</fullName>
    </recommendedName>
</protein>
<keyword evidence="2" id="KW-1185">Reference proteome</keyword>
<evidence type="ECO:0000313" key="2">
    <source>
        <dbReference type="Proteomes" id="UP000636888"/>
    </source>
</evidence>
<dbReference type="RefSeq" id="WP_199382347.1">
    <property type="nucleotide sequence ID" value="NZ_JAEMHM010000002.1"/>
</dbReference>